<proteinExistence type="inferred from homology"/>
<dbReference type="PROSITE" id="PS00922">
    <property type="entry name" value="TRANSGLYCOSYLASE"/>
    <property type="match status" value="1"/>
</dbReference>
<name>A0A4U1J1I3_9BACT</name>
<dbReference type="AlphaFoldDB" id="A0A4U1J1I3"/>
<evidence type="ECO:0000256" key="1">
    <source>
        <dbReference type="ARBA" id="ARBA00007734"/>
    </source>
</evidence>
<organism evidence="5 6">
    <name type="scientific">Polyangium fumosum</name>
    <dbReference type="NCBI Taxonomy" id="889272"/>
    <lineage>
        <taxon>Bacteria</taxon>
        <taxon>Pseudomonadati</taxon>
        <taxon>Myxococcota</taxon>
        <taxon>Polyangia</taxon>
        <taxon>Polyangiales</taxon>
        <taxon>Polyangiaceae</taxon>
        <taxon>Polyangium</taxon>
    </lineage>
</organism>
<dbReference type="Pfam" id="PF13511">
    <property type="entry name" value="DUF4124"/>
    <property type="match status" value="1"/>
</dbReference>
<gene>
    <name evidence="5" type="ORF">E8A74_33270</name>
</gene>
<evidence type="ECO:0000259" key="3">
    <source>
        <dbReference type="Pfam" id="PF01464"/>
    </source>
</evidence>
<dbReference type="Gene3D" id="1.10.530.10">
    <property type="match status" value="1"/>
</dbReference>
<dbReference type="InterPro" id="IPR008258">
    <property type="entry name" value="Transglycosylase_SLT_dom_1"/>
</dbReference>
<dbReference type="OrthoDB" id="9781970at2"/>
<evidence type="ECO:0000259" key="4">
    <source>
        <dbReference type="Pfam" id="PF13511"/>
    </source>
</evidence>
<accession>A0A4U1J1I3</accession>
<evidence type="ECO:0000313" key="5">
    <source>
        <dbReference type="EMBL" id="TKD00795.1"/>
    </source>
</evidence>
<dbReference type="CDD" id="cd00254">
    <property type="entry name" value="LT-like"/>
    <property type="match status" value="1"/>
</dbReference>
<dbReference type="PANTHER" id="PTHR37423:SF2">
    <property type="entry name" value="MEMBRANE-BOUND LYTIC MUREIN TRANSGLYCOSYLASE C"/>
    <property type="match status" value="1"/>
</dbReference>
<dbReference type="GO" id="GO:0016020">
    <property type="term" value="C:membrane"/>
    <property type="evidence" value="ECO:0007669"/>
    <property type="project" value="InterPro"/>
</dbReference>
<dbReference type="PANTHER" id="PTHR37423">
    <property type="entry name" value="SOLUBLE LYTIC MUREIN TRANSGLYCOSYLASE-RELATED"/>
    <property type="match status" value="1"/>
</dbReference>
<dbReference type="GO" id="GO:0000270">
    <property type="term" value="P:peptidoglycan metabolic process"/>
    <property type="evidence" value="ECO:0007669"/>
    <property type="project" value="InterPro"/>
</dbReference>
<feature type="domain" description="DUF4124" evidence="4">
    <location>
        <begin position="33"/>
        <end position="68"/>
    </location>
</feature>
<evidence type="ECO:0000313" key="6">
    <source>
        <dbReference type="Proteomes" id="UP000309215"/>
    </source>
</evidence>
<reference evidence="5 6" key="1">
    <citation type="submission" date="2019-04" db="EMBL/GenBank/DDBJ databases">
        <authorList>
            <person name="Li Y."/>
            <person name="Wang J."/>
        </authorList>
    </citation>
    <scope>NUCLEOTIDE SEQUENCE [LARGE SCALE GENOMIC DNA]</scope>
    <source>
        <strain evidence="5 6">DSM 14668</strain>
    </source>
</reference>
<dbReference type="InterPro" id="IPR025392">
    <property type="entry name" value="DUF4124"/>
</dbReference>
<dbReference type="Proteomes" id="UP000309215">
    <property type="component" value="Unassembled WGS sequence"/>
</dbReference>
<sequence>MPPPDRVLSWPRLAATSLPSARAAVGLLGLGVALLLVPGHARADIYTYTDAQGNVHVTSQPVQAGKSGGKMDRITSGDGTKSRKKAAQLFTVSMPSDRSPERFGRYDSWIREGARLYRLPEELIRAIIKCESDFDPRAVSPTGAQGLMQLMPATALRMQVRDAFDPRENILGGSRYLRVLANMFNGDLELTVAGYNAGENAVMKYQGIPPYEETQGYVGCVVGHYRSFKAARAPQTPEDP</sequence>
<dbReference type="EMBL" id="SSMQ01000044">
    <property type="protein sequence ID" value="TKD00795.1"/>
    <property type="molecule type" value="Genomic_DNA"/>
</dbReference>
<feature type="region of interest" description="Disordered" evidence="2">
    <location>
        <begin position="61"/>
        <end position="80"/>
    </location>
</feature>
<feature type="domain" description="Transglycosylase SLT" evidence="3">
    <location>
        <begin position="110"/>
        <end position="208"/>
    </location>
</feature>
<evidence type="ECO:0000256" key="2">
    <source>
        <dbReference type="SAM" id="MobiDB-lite"/>
    </source>
</evidence>
<dbReference type="SUPFAM" id="SSF53955">
    <property type="entry name" value="Lysozyme-like"/>
    <property type="match status" value="1"/>
</dbReference>
<dbReference type="Pfam" id="PF01464">
    <property type="entry name" value="SLT"/>
    <property type="match status" value="1"/>
</dbReference>
<keyword evidence="6" id="KW-1185">Reference proteome</keyword>
<comment type="caution">
    <text evidence="5">The sequence shown here is derived from an EMBL/GenBank/DDBJ whole genome shotgun (WGS) entry which is preliminary data.</text>
</comment>
<protein>
    <submittedName>
        <fullName evidence="5">DUF4124 domain-containing protein</fullName>
    </submittedName>
</protein>
<dbReference type="GO" id="GO:0008933">
    <property type="term" value="F:peptidoglycan lytic transglycosylase activity"/>
    <property type="evidence" value="ECO:0007669"/>
    <property type="project" value="InterPro"/>
</dbReference>
<dbReference type="InterPro" id="IPR023346">
    <property type="entry name" value="Lysozyme-like_dom_sf"/>
</dbReference>
<dbReference type="InterPro" id="IPR000189">
    <property type="entry name" value="Transglyc_AS"/>
</dbReference>
<comment type="similarity">
    <text evidence="1">Belongs to the transglycosylase Slt family.</text>
</comment>